<organism evidence="1">
    <name type="scientific">Siphoviridae sp. ctsDY37</name>
    <dbReference type="NCBI Taxonomy" id="2826483"/>
    <lineage>
        <taxon>Viruses</taxon>
        <taxon>Duplodnaviria</taxon>
        <taxon>Heunggongvirae</taxon>
        <taxon>Uroviricota</taxon>
        <taxon>Caudoviricetes</taxon>
    </lineage>
</organism>
<accession>A0A8S5MB48</accession>
<name>A0A8S5MB48_9CAUD</name>
<dbReference type="EMBL" id="BK014859">
    <property type="protein sequence ID" value="DAD79147.1"/>
    <property type="molecule type" value="Genomic_DNA"/>
</dbReference>
<sequence>MPTKTEFHVNKVTYNPFIKNWIMCVRYRTDILWWYQICTKSGRLIGRERQAKSRYSKFDWEKVKEGNDKHECVKSI</sequence>
<reference evidence="1" key="1">
    <citation type="journal article" date="2021" name="Proc. Natl. Acad. Sci. U.S.A.">
        <title>A Catalog of Tens of Thousands of Viruses from Human Metagenomes Reveals Hidden Associations with Chronic Diseases.</title>
        <authorList>
            <person name="Tisza M.J."/>
            <person name="Buck C.B."/>
        </authorList>
    </citation>
    <scope>NUCLEOTIDE SEQUENCE</scope>
    <source>
        <strain evidence="1">CtsDY37</strain>
    </source>
</reference>
<protein>
    <submittedName>
        <fullName evidence="1">Uncharacterized protein</fullName>
    </submittedName>
</protein>
<evidence type="ECO:0000313" key="1">
    <source>
        <dbReference type="EMBL" id="DAD79147.1"/>
    </source>
</evidence>
<proteinExistence type="predicted"/>